<keyword evidence="7" id="KW-1185">Reference proteome</keyword>
<dbReference type="PRINTS" id="PR00719">
    <property type="entry name" value="LMWPTPASE"/>
</dbReference>
<evidence type="ECO:0000256" key="3">
    <source>
        <dbReference type="ARBA" id="ARBA00022801"/>
    </source>
</evidence>
<dbReference type="SUPFAM" id="SSF52788">
    <property type="entry name" value="Phosphotyrosine protein phosphatases I"/>
    <property type="match status" value="1"/>
</dbReference>
<dbReference type="Pfam" id="PF01451">
    <property type="entry name" value="LMWPc"/>
    <property type="match status" value="1"/>
</dbReference>
<gene>
    <name evidence="6" type="ORF">GCM10023333_12290</name>
</gene>
<protein>
    <recommendedName>
        <fullName evidence="2">protein-tyrosine-phosphatase</fullName>
        <ecNumber evidence="2">3.1.3.48</ecNumber>
    </recommendedName>
</protein>
<evidence type="ECO:0000256" key="4">
    <source>
        <dbReference type="ARBA" id="ARBA00022912"/>
    </source>
</evidence>
<dbReference type="PANTHER" id="PTHR11717">
    <property type="entry name" value="LOW MOLECULAR WEIGHT PROTEIN TYROSINE PHOSPHATASE"/>
    <property type="match status" value="1"/>
</dbReference>
<dbReference type="Gene3D" id="3.40.50.2300">
    <property type="match status" value="1"/>
</dbReference>
<evidence type="ECO:0000313" key="7">
    <source>
        <dbReference type="Proteomes" id="UP001499988"/>
    </source>
</evidence>
<dbReference type="PANTHER" id="PTHR11717:SF7">
    <property type="entry name" value="LOW MOLECULAR WEIGHT PHOSPHOTYROSINE PROTEIN PHOSPHATASE"/>
    <property type="match status" value="1"/>
</dbReference>
<evidence type="ECO:0000259" key="5">
    <source>
        <dbReference type="SMART" id="SM00226"/>
    </source>
</evidence>
<dbReference type="InterPro" id="IPR036196">
    <property type="entry name" value="Ptyr_pPase_sf"/>
</dbReference>
<dbReference type="InterPro" id="IPR017867">
    <property type="entry name" value="Tyr_phospatase_low_mol_wt"/>
</dbReference>
<organism evidence="6 7">
    <name type="scientific">Ferrimonas pelagia</name>
    <dbReference type="NCBI Taxonomy" id="1177826"/>
    <lineage>
        <taxon>Bacteria</taxon>
        <taxon>Pseudomonadati</taxon>
        <taxon>Pseudomonadota</taxon>
        <taxon>Gammaproteobacteria</taxon>
        <taxon>Alteromonadales</taxon>
        <taxon>Ferrimonadaceae</taxon>
        <taxon>Ferrimonas</taxon>
    </lineage>
</organism>
<dbReference type="EC" id="3.1.3.48" evidence="2"/>
<dbReference type="Proteomes" id="UP001499988">
    <property type="component" value="Unassembled WGS sequence"/>
</dbReference>
<accession>A0ABP9EIA9</accession>
<name>A0ABP9EIA9_9GAMM</name>
<comment type="caution">
    <text evidence="6">The sequence shown here is derived from an EMBL/GenBank/DDBJ whole genome shotgun (WGS) entry which is preliminary data.</text>
</comment>
<keyword evidence="3" id="KW-0378">Hydrolase</keyword>
<dbReference type="EMBL" id="BAABJZ010000016">
    <property type="protein sequence ID" value="GAA4879735.1"/>
    <property type="molecule type" value="Genomic_DNA"/>
</dbReference>
<dbReference type="InterPro" id="IPR050438">
    <property type="entry name" value="LMW_PTPase"/>
</dbReference>
<reference evidence="7" key="1">
    <citation type="journal article" date="2019" name="Int. J. Syst. Evol. Microbiol.">
        <title>The Global Catalogue of Microorganisms (GCM) 10K type strain sequencing project: providing services to taxonomists for standard genome sequencing and annotation.</title>
        <authorList>
            <consortium name="The Broad Institute Genomics Platform"/>
            <consortium name="The Broad Institute Genome Sequencing Center for Infectious Disease"/>
            <person name="Wu L."/>
            <person name="Ma J."/>
        </authorList>
    </citation>
    <scope>NUCLEOTIDE SEQUENCE [LARGE SCALE GENOMIC DNA]</scope>
    <source>
        <strain evidence="7">JCM 18401</strain>
    </source>
</reference>
<proteinExistence type="inferred from homology"/>
<dbReference type="CDD" id="cd16343">
    <property type="entry name" value="LMWPTP"/>
    <property type="match status" value="1"/>
</dbReference>
<evidence type="ECO:0000313" key="6">
    <source>
        <dbReference type="EMBL" id="GAA4879735.1"/>
    </source>
</evidence>
<sequence length="164" mass="18029">MDVKQLNYKDINSILVVCMGNICRSPTAEAVFRHKARTLGLDLKIDSAGTIGYHTGESPDPRSVQAGQARGYDFSDMRARQIGRDDLQKFDLILAADRQNLLDIQSLASKELSDKIGLMLQWGKLEEDEVPDPYYGGDGGFDHVLDLIESSAEALLCEIALAKG</sequence>
<evidence type="ECO:0000256" key="2">
    <source>
        <dbReference type="ARBA" id="ARBA00013064"/>
    </source>
</evidence>
<comment type="similarity">
    <text evidence="1">Belongs to the low molecular weight phosphotyrosine protein phosphatase family.</text>
</comment>
<dbReference type="SMART" id="SM00226">
    <property type="entry name" value="LMWPc"/>
    <property type="match status" value="1"/>
</dbReference>
<evidence type="ECO:0000256" key="1">
    <source>
        <dbReference type="ARBA" id="ARBA00011063"/>
    </source>
</evidence>
<keyword evidence="4" id="KW-0904">Protein phosphatase</keyword>
<dbReference type="InterPro" id="IPR023485">
    <property type="entry name" value="Ptyr_pPase"/>
</dbReference>
<feature type="domain" description="Phosphotyrosine protein phosphatase I" evidence="5">
    <location>
        <begin position="12"/>
        <end position="158"/>
    </location>
</feature>